<gene>
    <name evidence="1" type="ORF">FGLOB1_12438</name>
</gene>
<protein>
    <submittedName>
        <fullName evidence="1">Uncharacterized protein</fullName>
    </submittedName>
</protein>
<dbReference type="InterPro" id="IPR043519">
    <property type="entry name" value="NT_sf"/>
</dbReference>
<dbReference type="Proteomes" id="UP000532311">
    <property type="component" value="Unassembled WGS sequence"/>
</dbReference>
<evidence type="ECO:0000313" key="2">
    <source>
        <dbReference type="Proteomes" id="UP000532311"/>
    </source>
</evidence>
<proteinExistence type="predicted"/>
<reference evidence="1 2" key="1">
    <citation type="submission" date="2020-05" db="EMBL/GenBank/DDBJ databases">
        <title>Identification and distribution of gene clusters putatively required for synthesis of sphingolipid metabolism inhibitors in phylogenetically diverse species of the filamentous fungus Fusarium.</title>
        <authorList>
            <person name="Kim H.-S."/>
            <person name="Busman M."/>
            <person name="Brown D.W."/>
            <person name="Divon H."/>
            <person name="Uhlig S."/>
            <person name="Proctor R.H."/>
        </authorList>
    </citation>
    <scope>NUCLEOTIDE SEQUENCE [LARGE SCALE GENOMIC DNA]</scope>
    <source>
        <strain evidence="1 2">NRRL 26131</strain>
    </source>
</reference>
<keyword evidence="2" id="KW-1185">Reference proteome</keyword>
<accession>A0A8H5XPX2</accession>
<name>A0A8H5XPX2_9HYPO</name>
<evidence type="ECO:0000313" key="1">
    <source>
        <dbReference type="EMBL" id="KAF5697925.1"/>
    </source>
</evidence>
<comment type="caution">
    <text evidence="1">The sequence shown here is derived from an EMBL/GenBank/DDBJ whole genome shotgun (WGS) entry which is preliminary data.</text>
</comment>
<dbReference type="AlphaFoldDB" id="A0A8H5XPX2"/>
<dbReference type="SUPFAM" id="SSF81301">
    <property type="entry name" value="Nucleotidyltransferase"/>
    <property type="match status" value="1"/>
</dbReference>
<organism evidence="1 2">
    <name type="scientific">Fusarium globosum</name>
    <dbReference type="NCBI Taxonomy" id="78864"/>
    <lineage>
        <taxon>Eukaryota</taxon>
        <taxon>Fungi</taxon>
        <taxon>Dikarya</taxon>
        <taxon>Ascomycota</taxon>
        <taxon>Pezizomycotina</taxon>
        <taxon>Sordariomycetes</taxon>
        <taxon>Hypocreomycetidae</taxon>
        <taxon>Hypocreales</taxon>
        <taxon>Nectriaceae</taxon>
        <taxon>Fusarium</taxon>
        <taxon>Fusarium fujikuroi species complex</taxon>
    </lineage>
</organism>
<sequence>MARYFGQATPTELRDLERNAVRATNKQMSKAAAMLQAAFDGKTRYAWFGGWALKLRGSERETRDLDLLVLANDVRQVRAILSPYSWPILSYYEIMGSIQERMFVDIGENGQLVGVDIVLSGQLNTPDLGDQDSLELITPHFATPQGNQVPVIPLTWQVEGKLGTWISRQKQSDFQDLTFLFRKYGNEIRTWSEHLSENWRREFYDVFKLDNSKEACKNVKRVLRLDETWGG</sequence>
<dbReference type="EMBL" id="JAAQPF010000698">
    <property type="protein sequence ID" value="KAF5697925.1"/>
    <property type="molecule type" value="Genomic_DNA"/>
</dbReference>
<dbReference type="Gene3D" id="3.30.460.40">
    <property type="match status" value="1"/>
</dbReference>